<feature type="chain" id="PRO_5010240821" description="Epididymal sperm-binding protein 1" evidence="12">
    <location>
        <begin position="25"/>
        <end position="223"/>
    </location>
</feature>
<evidence type="ECO:0000256" key="8">
    <source>
        <dbReference type="ARBA" id="ARBA00053061"/>
    </source>
</evidence>
<evidence type="ECO:0000256" key="9">
    <source>
        <dbReference type="ARBA" id="ARBA00071215"/>
    </source>
</evidence>
<dbReference type="PROSITE" id="PS51092">
    <property type="entry name" value="FN2_2"/>
    <property type="match status" value="4"/>
</dbReference>
<dbReference type="Pfam" id="PF00040">
    <property type="entry name" value="fn2"/>
    <property type="match status" value="4"/>
</dbReference>
<evidence type="ECO:0000256" key="6">
    <source>
        <dbReference type="ARBA" id="ARBA00023157"/>
    </source>
</evidence>
<feature type="domain" description="Fibronectin type-II" evidence="13">
    <location>
        <begin position="124"/>
        <end position="170"/>
    </location>
</feature>
<accession>A0A1S3AP54</accession>
<keyword evidence="3" id="KW-0964">Secreted</keyword>
<evidence type="ECO:0000256" key="4">
    <source>
        <dbReference type="ARBA" id="ARBA00022729"/>
    </source>
</evidence>
<evidence type="ECO:0000256" key="5">
    <source>
        <dbReference type="ARBA" id="ARBA00022737"/>
    </source>
</evidence>
<dbReference type="FunFam" id="2.10.10.10:FF:000005">
    <property type="entry name" value="Epididymal sperm binding protein 1"/>
    <property type="match status" value="1"/>
</dbReference>
<dbReference type="PANTHER" id="PTHR22918:SF2">
    <property type="entry name" value="EPIDIDYMAL SPERM-BINDING PROTEIN 1"/>
    <property type="match status" value="1"/>
</dbReference>
<reference evidence="15" key="1">
    <citation type="submission" date="2025-04" db="UniProtKB">
        <authorList>
            <consortium name="RefSeq"/>
        </authorList>
    </citation>
    <scope>IDENTIFICATION</scope>
</reference>
<comment type="subcellular location">
    <subcellularLocation>
        <location evidence="1">Secreted</location>
    </subcellularLocation>
</comment>
<sequence>MTRSPQYLLGWATFLLCSSQTSTGSQDPCVFPFTYKGFTFFSCTRMNSFSPWCATRAVYDGQWRRCSTEDNARCIFPFIYRGKSHSNCITEGSFFGKLWCSVTSSFDEVQQWKYCEINEYGGNSLSKPCIFPSIYRNNVVAECLEDTSSKLWCPTTENMDQDGKWSFCADIRVSSLVPGIPCHFPFNYRNKNYFNCTSKGSKSNLSWCATSHDYDQDHTWVYC</sequence>
<dbReference type="GeneID" id="103127434"/>
<name>A0A1S3AP54_ERIEU</name>
<feature type="domain" description="Fibronectin type-II" evidence="13">
    <location>
        <begin position="177"/>
        <end position="223"/>
    </location>
</feature>
<comment type="similarity">
    <text evidence="2">Belongs to the seminal plasma protein family.</text>
</comment>
<keyword evidence="5" id="KW-0677">Repeat</keyword>
<dbReference type="Gene3D" id="2.10.10.10">
    <property type="entry name" value="Fibronectin, type II, collagen-binding"/>
    <property type="match status" value="4"/>
</dbReference>
<dbReference type="GO" id="GO:0008201">
    <property type="term" value="F:heparin binding"/>
    <property type="evidence" value="ECO:0007669"/>
    <property type="project" value="TreeGrafter"/>
</dbReference>
<evidence type="ECO:0000256" key="11">
    <source>
        <dbReference type="PROSITE-ProRule" id="PRU00479"/>
    </source>
</evidence>
<keyword evidence="14" id="KW-1185">Reference proteome</keyword>
<evidence type="ECO:0000256" key="7">
    <source>
        <dbReference type="ARBA" id="ARBA00023279"/>
    </source>
</evidence>
<dbReference type="Proteomes" id="UP001652624">
    <property type="component" value="Chromosome 2"/>
</dbReference>
<dbReference type="AlphaFoldDB" id="A0A1S3AP54"/>
<feature type="signal peptide" evidence="12">
    <location>
        <begin position="1"/>
        <end position="24"/>
    </location>
</feature>
<dbReference type="PRINTS" id="PR00013">
    <property type="entry name" value="FNTYPEII"/>
</dbReference>
<feature type="disulfide bond" evidence="11">
    <location>
        <begin position="74"/>
        <end position="100"/>
    </location>
</feature>
<evidence type="ECO:0000313" key="14">
    <source>
        <dbReference type="Proteomes" id="UP001652624"/>
    </source>
</evidence>
<proteinExistence type="inferred from homology"/>
<feature type="disulfide bond" evidence="11">
    <location>
        <begin position="196"/>
        <end position="223"/>
    </location>
</feature>
<organism evidence="14 15">
    <name type="scientific">Erinaceus europaeus</name>
    <name type="common">Western European hedgehog</name>
    <dbReference type="NCBI Taxonomy" id="9365"/>
    <lineage>
        <taxon>Eukaryota</taxon>
        <taxon>Metazoa</taxon>
        <taxon>Chordata</taxon>
        <taxon>Craniata</taxon>
        <taxon>Vertebrata</taxon>
        <taxon>Euteleostomi</taxon>
        <taxon>Mammalia</taxon>
        <taxon>Eutheria</taxon>
        <taxon>Laurasiatheria</taxon>
        <taxon>Eulipotyphla</taxon>
        <taxon>Erinaceidae</taxon>
        <taxon>Erinaceinae</taxon>
        <taxon>Erinaceus</taxon>
    </lineage>
</organism>
<dbReference type="InterPro" id="IPR051666">
    <property type="entry name" value="SP_Capacitation_Regulator"/>
</dbReference>
<evidence type="ECO:0000256" key="10">
    <source>
        <dbReference type="ARBA" id="ARBA00081097"/>
    </source>
</evidence>
<feature type="domain" description="Fibronectin type-II" evidence="13">
    <location>
        <begin position="69"/>
        <end position="117"/>
    </location>
</feature>
<evidence type="ECO:0000256" key="1">
    <source>
        <dbReference type="ARBA" id="ARBA00004613"/>
    </source>
</evidence>
<dbReference type="InterPro" id="IPR013806">
    <property type="entry name" value="Kringle-like"/>
</dbReference>
<comment type="caution">
    <text evidence="11">Lacks conserved residue(s) required for the propagation of feature annotation.</text>
</comment>
<dbReference type="CTD" id="64100"/>
<comment type="function">
    <text evidence="8">Binds to spermatozoa upon ejaculation and may play a role in sperm capacitation. Has phosphorylcholine-binding activity.</text>
</comment>
<dbReference type="PROSITE" id="PS00023">
    <property type="entry name" value="FN2_1"/>
    <property type="match status" value="2"/>
</dbReference>
<dbReference type="SMART" id="SM00059">
    <property type="entry name" value="FN2"/>
    <property type="match status" value="4"/>
</dbReference>
<keyword evidence="7" id="KW-0278">Fertilization</keyword>
<reference evidence="14 16" key="2">
    <citation type="submission" date="2025-05" db="UniProtKB">
        <authorList>
            <consortium name="RefSeq"/>
        </authorList>
    </citation>
    <scope>NUCLEOTIDE SEQUENCE [LARGE SCALE GENOMIC DNA]</scope>
</reference>
<dbReference type="GO" id="GO:0048240">
    <property type="term" value="P:sperm capacitation"/>
    <property type="evidence" value="ECO:0007669"/>
    <property type="project" value="TreeGrafter"/>
</dbReference>
<evidence type="ECO:0000256" key="2">
    <source>
        <dbReference type="ARBA" id="ARBA00010011"/>
    </source>
</evidence>
<keyword evidence="6 11" id="KW-1015">Disulfide bond</keyword>
<dbReference type="GO" id="GO:0033700">
    <property type="term" value="P:phospholipid efflux"/>
    <property type="evidence" value="ECO:0007669"/>
    <property type="project" value="UniProtKB-ARBA"/>
</dbReference>
<dbReference type="GO" id="GO:0007338">
    <property type="term" value="P:single fertilization"/>
    <property type="evidence" value="ECO:0007669"/>
    <property type="project" value="UniProtKB-KW"/>
</dbReference>
<dbReference type="CDD" id="cd00062">
    <property type="entry name" value="FN2"/>
    <property type="match status" value="3"/>
</dbReference>
<dbReference type="FunCoup" id="A0A1S3AP54">
    <property type="interactions" value="43"/>
</dbReference>
<dbReference type="InterPro" id="IPR036943">
    <property type="entry name" value="FN_type2_sf"/>
</dbReference>
<evidence type="ECO:0000313" key="16">
    <source>
        <dbReference type="RefSeq" id="XP_060029174.1"/>
    </source>
</evidence>
<dbReference type="SUPFAM" id="SSF57440">
    <property type="entry name" value="Kringle-like"/>
    <property type="match status" value="4"/>
</dbReference>
<evidence type="ECO:0000313" key="17">
    <source>
        <dbReference type="RefSeq" id="XP_060029185.1"/>
    </source>
</evidence>
<evidence type="ECO:0000256" key="12">
    <source>
        <dbReference type="SAM" id="SignalP"/>
    </source>
</evidence>
<dbReference type="OrthoDB" id="406838at2759"/>
<dbReference type="RefSeq" id="XP_060029185.1">
    <property type="nucleotide sequence ID" value="XM_060173202.1"/>
</dbReference>
<evidence type="ECO:0000256" key="3">
    <source>
        <dbReference type="ARBA" id="ARBA00022525"/>
    </source>
</evidence>
<dbReference type="InterPro" id="IPR000562">
    <property type="entry name" value="FN_type2_dom"/>
</dbReference>
<dbReference type="GO" id="GO:0009986">
    <property type="term" value="C:cell surface"/>
    <property type="evidence" value="ECO:0007669"/>
    <property type="project" value="TreeGrafter"/>
</dbReference>
<dbReference type="InParanoid" id="A0A1S3AP54"/>
<feature type="disulfide bond" evidence="11">
    <location>
        <begin position="88"/>
        <end position="115"/>
    </location>
</feature>
<dbReference type="eggNOG" id="KOG1565">
    <property type="taxonomic scope" value="Eukaryota"/>
</dbReference>
<feature type="domain" description="Fibronectin type-II" evidence="13">
    <location>
        <begin position="24"/>
        <end position="68"/>
    </location>
</feature>
<dbReference type="FunFam" id="2.10.10.10:FF:000009">
    <property type="entry name" value="Epididymal sperm-binding protein 1"/>
    <property type="match status" value="1"/>
</dbReference>
<dbReference type="FunFam" id="2.10.10.10:FF:000003">
    <property type="entry name" value="binder of sperm protein homolog 1"/>
    <property type="match status" value="1"/>
</dbReference>
<keyword evidence="4 12" id="KW-0732">Signal</keyword>
<dbReference type="STRING" id="9365.ENSEEUP00000009987"/>
<dbReference type="RefSeq" id="XP_060029174.1">
    <property type="nucleotide sequence ID" value="XM_060173191.1"/>
</dbReference>
<gene>
    <name evidence="15 16 17" type="primary">ELSPBP1</name>
</gene>
<evidence type="ECO:0000259" key="13">
    <source>
        <dbReference type="PROSITE" id="PS51092"/>
    </source>
</evidence>
<dbReference type="PANTHER" id="PTHR22918">
    <property type="entry name" value="SEMINAL PLASMA PROTEIN"/>
    <property type="match status" value="1"/>
</dbReference>
<dbReference type="RefSeq" id="XP_007538397.1">
    <property type="nucleotide sequence ID" value="XM_007538335.2"/>
</dbReference>
<evidence type="ECO:0000313" key="15">
    <source>
        <dbReference type="RefSeq" id="XP_007538397.1"/>
    </source>
</evidence>
<protein>
    <recommendedName>
        <fullName evidence="9">Epididymal sperm-binding protein 1</fullName>
    </recommendedName>
    <alternativeName>
        <fullName evidence="10">Epididymal secretory protein 12</fullName>
    </alternativeName>
</protein>
<dbReference type="GO" id="GO:1902492">
    <property type="term" value="P:positive regulation of sperm capacitation"/>
    <property type="evidence" value="ECO:0007669"/>
    <property type="project" value="UniProtKB-ARBA"/>
</dbReference>
<dbReference type="FunFam" id="2.10.10.10:FF:000008">
    <property type="entry name" value="Epididymal sperm-binding protein 1"/>
    <property type="match status" value="1"/>
</dbReference>
<feature type="disulfide bond" evidence="11">
    <location>
        <begin position="182"/>
        <end position="208"/>
    </location>
</feature>
<dbReference type="GO" id="GO:0005615">
    <property type="term" value="C:extracellular space"/>
    <property type="evidence" value="ECO:0007669"/>
    <property type="project" value="UniProtKB-ARBA"/>
</dbReference>